<comment type="caution">
    <text evidence="2">The sequence shown here is derived from an EMBL/GenBank/DDBJ whole genome shotgun (WGS) entry which is preliminary data.</text>
</comment>
<proteinExistence type="predicted"/>
<reference evidence="2 3" key="1">
    <citation type="submission" date="2020-08" db="EMBL/GenBank/DDBJ databases">
        <authorList>
            <person name="Koutsovoulos G."/>
            <person name="Danchin GJ E."/>
        </authorList>
    </citation>
    <scope>NUCLEOTIDE SEQUENCE [LARGE SCALE GENOMIC DNA]</scope>
</reference>
<evidence type="ECO:0000313" key="2">
    <source>
        <dbReference type="EMBL" id="CAD2158581.1"/>
    </source>
</evidence>
<gene>
    <name evidence="2" type="ORF">MENT_LOCUS13247</name>
</gene>
<accession>A0A6V7UHT4</accession>
<sequence>MLASHGIPGQDPQMMVVSAERLMYQHAIELCQSAALDELFGKPQLCPKRYQMAYMMLHTLLYTVQDEQDKAILQKYKNAVEKRLRILEKQGLVTSVINDKTILRD</sequence>
<evidence type="ECO:0000259" key="1">
    <source>
        <dbReference type="Pfam" id="PF21127"/>
    </source>
</evidence>
<dbReference type="Pfam" id="PF21127">
    <property type="entry name" value="ATG1-like_MIT2"/>
    <property type="match status" value="1"/>
</dbReference>
<organism evidence="2 3">
    <name type="scientific">Meloidogyne enterolobii</name>
    <name type="common">Root-knot nematode worm</name>
    <name type="synonym">Meloidogyne mayaguensis</name>
    <dbReference type="NCBI Taxonomy" id="390850"/>
    <lineage>
        <taxon>Eukaryota</taxon>
        <taxon>Metazoa</taxon>
        <taxon>Ecdysozoa</taxon>
        <taxon>Nematoda</taxon>
        <taxon>Chromadorea</taxon>
        <taxon>Rhabditida</taxon>
        <taxon>Tylenchina</taxon>
        <taxon>Tylenchomorpha</taxon>
        <taxon>Tylenchoidea</taxon>
        <taxon>Meloidogynidae</taxon>
        <taxon>Meloidogyninae</taxon>
        <taxon>Meloidogyne</taxon>
    </lineage>
</organism>
<name>A0A6V7UHT4_MELEN</name>
<dbReference type="InterPro" id="IPR048941">
    <property type="entry name" value="ATG1-like_MIT2"/>
</dbReference>
<dbReference type="OrthoDB" id="346907at2759"/>
<dbReference type="EMBL" id="CAJEWN010000071">
    <property type="protein sequence ID" value="CAD2158581.1"/>
    <property type="molecule type" value="Genomic_DNA"/>
</dbReference>
<dbReference type="Proteomes" id="UP000580250">
    <property type="component" value="Unassembled WGS sequence"/>
</dbReference>
<evidence type="ECO:0000313" key="3">
    <source>
        <dbReference type="Proteomes" id="UP000580250"/>
    </source>
</evidence>
<dbReference type="AlphaFoldDB" id="A0A6V7UHT4"/>
<protein>
    <recommendedName>
        <fullName evidence="1">ATG1-like MIT domain-containing protein</fullName>
    </recommendedName>
</protein>
<feature type="domain" description="ATG1-like MIT" evidence="1">
    <location>
        <begin position="17"/>
        <end position="89"/>
    </location>
</feature>